<dbReference type="EMBL" id="LR130759">
    <property type="protein sequence ID" value="VDM89669.1"/>
    <property type="molecule type" value="Genomic_DNA"/>
</dbReference>
<name>A0A3S4BH78_9MYCO</name>
<evidence type="ECO:0000313" key="2">
    <source>
        <dbReference type="Proteomes" id="UP000269998"/>
    </source>
</evidence>
<reference evidence="2" key="1">
    <citation type="submission" date="2018-02" db="EMBL/GenBank/DDBJ databases">
        <authorList>
            <person name="Seth-Smith MB H."/>
            <person name="Seth-Smith H."/>
        </authorList>
    </citation>
    <scope>NUCLEOTIDE SEQUENCE [LARGE SCALE GENOMIC DNA]</scope>
</reference>
<protein>
    <submittedName>
        <fullName evidence="1">Uncharacterized protein</fullName>
    </submittedName>
</protein>
<dbReference type="Proteomes" id="UP000269998">
    <property type="component" value="Chromosome"/>
</dbReference>
<proteinExistence type="predicted"/>
<dbReference type="KEGG" id="mbai:MB901379_03249"/>
<evidence type="ECO:0000313" key="1">
    <source>
        <dbReference type="EMBL" id="VDM89669.1"/>
    </source>
</evidence>
<gene>
    <name evidence="1" type="ORF">MB901379_03249</name>
</gene>
<dbReference type="AlphaFoldDB" id="A0A3S4BH78"/>
<keyword evidence="2" id="KW-1185">Reference proteome</keyword>
<sequence length="61" mass="6733">MWLLTRRNKVGGKGLPEFDGWPDPPTRRACESAKVARARATDMNSSPIWLAVTPKPKLIGS</sequence>
<organism evidence="1 2">
    <name type="scientific">Mycobacterium basiliense</name>
    <dbReference type="NCBI Taxonomy" id="2094119"/>
    <lineage>
        <taxon>Bacteria</taxon>
        <taxon>Bacillati</taxon>
        <taxon>Actinomycetota</taxon>
        <taxon>Actinomycetes</taxon>
        <taxon>Mycobacteriales</taxon>
        <taxon>Mycobacteriaceae</taxon>
        <taxon>Mycobacterium</taxon>
    </lineage>
</organism>
<accession>A0A3S4BH78</accession>